<dbReference type="Proteomes" id="UP000504606">
    <property type="component" value="Unplaced"/>
</dbReference>
<feature type="region of interest" description="Disordered" evidence="1">
    <location>
        <begin position="230"/>
        <end position="266"/>
    </location>
</feature>
<sequence length="284" mass="32587">MYVFGEDLNLKERRTVKSEQLYEVLTHNTRRAFDPEAWAGPNSKTYHLEDGKRLNAFYIYDVANSPKALKTQFDEKGKRFRTPKRLSEGPSYIDLRPFLIQEERQLNQDSRKLNMETKKKVKINEDQVLAAQSSGKKELKRKSHGDDNDSIVVPRDKKKKKTNVPEVIDVKAVKKGTKKKKSGKKDMKAKLEQESKMDEEILKKMAIMTPVLAEGANSVTPQIEGDIIKVDGEPSEKLKKKDKESSETAYGNKIEGNSFKESTQERTTEMSFYSCNDIECQENL</sequence>
<dbReference type="AlphaFoldDB" id="A0A6J1RX37"/>
<dbReference type="GeneID" id="113201802"/>
<evidence type="ECO:0000256" key="1">
    <source>
        <dbReference type="SAM" id="MobiDB-lite"/>
    </source>
</evidence>
<feature type="compositionally biased region" description="Basic and acidic residues" evidence="1">
    <location>
        <begin position="230"/>
        <end position="246"/>
    </location>
</feature>
<proteinExistence type="predicted"/>
<dbReference type="KEGG" id="foc:113201802"/>
<reference evidence="3" key="1">
    <citation type="submission" date="2025-08" db="UniProtKB">
        <authorList>
            <consortium name="RefSeq"/>
        </authorList>
    </citation>
    <scope>IDENTIFICATION</scope>
    <source>
        <tissue evidence="3">Whole organism</tissue>
    </source>
</reference>
<name>A0A6J1RX37_FRAOC</name>
<protein>
    <submittedName>
        <fullName evidence="3">Uncharacterized protein LOC113201802</fullName>
    </submittedName>
</protein>
<dbReference type="RefSeq" id="XP_026271510.2">
    <property type="nucleotide sequence ID" value="XM_026415725.2"/>
</dbReference>
<evidence type="ECO:0000313" key="2">
    <source>
        <dbReference type="Proteomes" id="UP000504606"/>
    </source>
</evidence>
<accession>A0A6J1RX37</accession>
<organism evidence="2 3">
    <name type="scientific">Frankliniella occidentalis</name>
    <name type="common">Western flower thrips</name>
    <name type="synonym">Euthrips occidentalis</name>
    <dbReference type="NCBI Taxonomy" id="133901"/>
    <lineage>
        <taxon>Eukaryota</taxon>
        <taxon>Metazoa</taxon>
        <taxon>Ecdysozoa</taxon>
        <taxon>Arthropoda</taxon>
        <taxon>Hexapoda</taxon>
        <taxon>Insecta</taxon>
        <taxon>Pterygota</taxon>
        <taxon>Neoptera</taxon>
        <taxon>Paraneoptera</taxon>
        <taxon>Thysanoptera</taxon>
        <taxon>Terebrantia</taxon>
        <taxon>Thripoidea</taxon>
        <taxon>Thripidae</taxon>
        <taxon>Frankliniella</taxon>
    </lineage>
</organism>
<gene>
    <name evidence="3" type="primary">LOC113201802</name>
</gene>
<keyword evidence="2" id="KW-1185">Reference proteome</keyword>
<feature type="region of interest" description="Disordered" evidence="1">
    <location>
        <begin position="124"/>
        <end position="165"/>
    </location>
</feature>
<evidence type="ECO:0000313" key="3">
    <source>
        <dbReference type="RefSeq" id="XP_026271510.2"/>
    </source>
</evidence>